<evidence type="ECO:0000256" key="1">
    <source>
        <dbReference type="SAM" id="MobiDB-lite"/>
    </source>
</evidence>
<feature type="compositionally biased region" description="Basic and acidic residues" evidence="1">
    <location>
        <begin position="26"/>
        <end position="40"/>
    </location>
</feature>
<dbReference type="Proteomes" id="UP000009169">
    <property type="component" value="Unassembled WGS sequence"/>
</dbReference>
<feature type="region of interest" description="Disordered" evidence="1">
    <location>
        <begin position="26"/>
        <end position="68"/>
    </location>
</feature>
<accession>F2PQK6</accession>
<dbReference type="AlphaFoldDB" id="F2PQK6"/>
<gene>
    <name evidence="2" type="ORF">TEQG_03207</name>
</gene>
<dbReference type="EMBL" id="DS995731">
    <property type="protein sequence ID" value="EGE04174.1"/>
    <property type="molecule type" value="Genomic_DNA"/>
</dbReference>
<evidence type="ECO:0000313" key="2">
    <source>
        <dbReference type="EMBL" id="EGE04174.1"/>
    </source>
</evidence>
<name>F2PQK6_TRIEC</name>
<reference evidence="3" key="1">
    <citation type="journal article" date="2012" name="MBio">
        <title>Comparative genome analysis of Trichophyton rubrum and related dermatophytes reveals candidate genes involved in infection.</title>
        <authorList>
            <person name="Martinez D.A."/>
            <person name="Oliver B.G."/>
            <person name="Graeser Y."/>
            <person name="Goldberg J.M."/>
            <person name="Li W."/>
            <person name="Martinez-Rossi N.M."/>
            <person name="Monod M."/>
            <person name="Shelest E."/>
            <person name="Barton R.C."/>
            <person name="Birch E."/>
            <person name="Brakhage A.A."/>
            <person name="Chen Z."/>
            <person name="Gurr S.J."/>
            <person name="Heiman D."/>
            <person name="Heitman J."/>
            <person name="Kosti I."/>
            <person name="Rossi A."/>
            <person name="Saif S."/>
            <person name="Samalova M."/>
            <person name="Saunders C.W."/>
            <person name="Shea T."/>
            <person name="Summerbell R.C."/>
            <person name="Xu J."/>
            <person name="Young S."/>
            <person name="Zeng Q."/>
            <person name="Birren B.W."/>
            <person name="Cuomo C.A."/>
            <person name="White T.C."/>
        </authorList>
    </citation>
    <scope>NUCLEOTIDE SEQUENCE [LARGE SCALE GENOMIC DNA]</scope>
    <source>
        <strain evidence="3">ATCC MYA-4606 / CBS 127.97</strain>
    </source>
</reference>
<proteinExistence type="predicted"/>
<evidence type="ECO:0000313" key="3">
    <source>
        <dbReference type="Proteomes" id="UP000009169"/>
    </source>
</evidence>
<keyword evidence="3" id="KW-1185">Reference proteome</keyword>
<sequence>MELQYQAVNLALQGCKKSNFCLDKAGKGGNDRDTVDEPGRPGRKTRAISNSSSERSSLAVKREVDKDG</sequence>
<dbReference type="HOGENOM" id="CLU_2795754_0_0_1"/>
<dbReference type="VEuPathDB" id="FungiDB:TEQG_03207"/>
<protein>
    <submittedName>
        <fullName evidence="2">Uncharacterized protein</fullName>
    </submittedName>
</protein>
<organism evidence="2 3">
    <name type="scientific">Trichophyton equinum (strain ATCC MYA-4606 / CBS 127.97)</name>
    <name type="common">Horse ringworm fungus</name>
    <dbReference type="NCBI Taxonomy" id="559882"/>
    <lineage>
        <taxon>Eukaryota</taxon>
        <taxon>Fungi</taxon>
        <taxon>Dikarya</taxon>
        <taxon>Ascomycota</taxon>
        <taxon>Pezizomycotina</taxon>
        <taxon>Eurotiomycetes</taxon>
        <taxon>Eurotiomycetidae</taxon>
        <taxon>Onygenales</taxon>
        <taxon>Arthrodermataceae</taxon>
        <taxon>Trichophyton</taxon>
    </lineage>
</organism>